<dbReference type="HAMAP" id="MF_00184">
    <property type="entry name" value="Thr_tRNA_synth"/>
    <property type="match status" value="1"/>
</dbReference>
<dbReference type="SUPFAM" id="SSF55681">
    <property type="entry name" value="Class II aaRS and biotin synthetases"/>
    <property type="match status" value="1"/>
</dbReference>
<feature type="domain" description="TGS" evidence="15">
    <location>
        <begin position="1"/>
        <end position="61"/>
    </location>
</feature>
<comment type="caution">
    <text evidence="16">The sequence shown here is derived from an EMBL/GenBank/DDBJ whole genome shotgun (WGS) entry which is preliminary data.</text>
</comment>
<keyword evidence="4 13" id="KW-0436">Ligase</keyword>
<protein>
    <recommendedName>
        <fullName evidence="13">Threonine--tRNA ligase</fullName>
        <ecNumber evidence="13">6.1.1.3</ecNumber>
    </recommendedName>
    <alternativeName>
        <fullName evidence="13">Threonyl-tRNA synthetase</fullName>
        <shortName evidence="13">ThrRS</shortName>
    </alternativeName>
</protein>
<evidence type="ECO:0000256" key="11">
    <source>
        <dbReference type="ARBA" id="ARBA00023146"/>
    </source>
</evidence>
<comment type="subunit">
    <text evidence="13">Homodimer.</text>
</comment>
<dbReference type="Pfam" id="PF03129">
    <property type="entry name" value="HGTP_anticodon"/>
    <property type="match status" value="1"/>
</dbReference>
<dbReference type="Pfam" id="PF00587">
    <property type="entry name" value="tRNA-synt_2b"/>
    <property type="match status" value="1"/>
</dbReference>
<keyword evidence="11 13" id="KW-0030">Aminoacyl-tRNA synthetase</keyword>
<dbReference type="InterPro" id="IPR002314">
    <property type="entry name" value="aa-tRNA-synt_IIb"/>
</dbReference>
<evidence type="ECO:0000256" key="12">
    <source>
        <dbReference type="ARBA" id="ARBA00049515"/>
    </source>
</evidence>
<dbReference type="PANTHER" id="PTHR11451">
    <property type="entry name" value="THREONINE-TRNA LIGASE"/>
    <property type="match status" value="1"/>
</dbReference>
<dbReference type="InterPro" id="IPR004095">
    <property type="entry name" value="TGS"/>
</dbReference>
<dbReference type="RefSeq" id="WP_008681024.1">
    <property type="nucleotide sequence ID" value="NZ_CABKOG010000003.1"/>
</dbReference>
<comment type="catalytic activity">
    <reaction evidence="12 13">
        <text>tRNA(Thr) + L-threonine + ATP = L-threonyl-tRNA(Thr) + AMP + diphosphate + H(+)</text>
        <dbReference type="Rhea" id="RHEA:24624"/>
        <dbReference type="Rhea" id="RHEA-COMP:9670"/>
        <dbReference type="Rhea" id="RHEA-COMP:9704"/>
        <dbReference type="ChEBI" id="CHEBI:15378"/>
        <dbReference type="ChEBI" id="CHEBI:30616"/>
        <dbReference type="ChEBI" id="CHEBI:33019"/>
        <dbReference type="ChEBI" id="CHEBI:57926"/>
        <dbReference type="ChEBI" id="CHEBI:78442"/>
        <dbReference type="ChEBI" id="CHEBI:78534"/>
        <dbReference type="ChEBI" id="CHEBI:456215"/>
        <dbReference type="EC" id="6.1.1.3"/>
    </reaction>
</comment>
<evidence type="ECO:0000256" key="6">
    <source>
        <dbReference type="ARBA" id="ARBA00022741"/>
    </source>
</evidence>
<evidence type="ECO:0000259" key="15">
    <source>
        <dbReference type="PROSITE" id="PS51880"/>
    </source>
</evidence>
<reference evidence="16" key="1">
    <citation type="submission" date="2022-05" db="EMBL/GenBank/DDBJ databases">
        <title>Draft genome sequence of Clostridium tertium strain CP3 isolated from Peru.</title>
        <authorList>
            <person name="Hurtado R."/>
            <person name="Lima L."/>
            <person name="Sousa T."/>
            <person name="Jaiswal A.K."/>
            <person name="Tiwari S."/>
            <person name="Maturrano L."/>
            <person name="Brenig B."/>
            <person name="Azevedo V."/>
        </authorList>
    </citation>
    <scope>NUCLEOTIDE SEQUENCE</scope>
    <source>
        <strain evidence="16">CP3</strain>
    </source>
</reference>
<dbReference type="InterPro" id="IPR006195">
    <property type="entry name" value="aa-tRNA-synth_II"/>
</dbReference>
<dbReference type="EMBL" id="JAMRYU010000004">
    <property type="protein sequence ID" value="MDC4239606.1"/>
    <property type="molecule type" value="Genomic_DNA"/>
</dbReference>
<dbReference type="Gene3D" id="3.10.20.30">
    <property type="match status" value="1"/>
</dbReference>
<dbReference type="Gene3D" id="3.30.980.10">
    <property type="entry name" value="Threonyl-trna Synthetase, Chain A, domain 2"/>
    <property type="match status" value="1"/>
</dbReference>
<keyword evidence="17" id="KW-1185">Reference proteome</keyword>
<keyword evidence="8 13" id="KW-0067">ATP-binding</keyword>
<evidence type="ECO:0000256" key="5">
    <source>
        <dbReference type="ARBA" id="ARBA00022723"/>
    </source>
</evidence>
<dbReference type="NCBIfam" id="TIGR00418">
    <property type="entry name" value="thrS"/>
    <property type="match status" value="1"/>
</dbReference>
<keyword evidence="5 13" id="KW-0479">Metal-binding</keyword>
<keyword evidence="3 13" id="KW-0820">tRNA-binding</keyword>
<dbReference type="InterPro" id="IPR012675">
    <property type="entry name" value="Beta-grasp_dom_sf"/>
</dbReference>
<dbReference type="InterPro" id="IPR004154">
    <property type="entry name" value="Anticodon-bd"/>
</dbReference>
<dbReference type="SUPFAM" id="SSF55186">
    <property type="entry name" value="ThrRS/AlaRS common domain"/>
    <property type="match status" value="1"/>
</dbReference>
<dbReference type="FunFam" id="3.30.54.20:FF:000002">
    <property type="entry name" value="Threonine--tRNA ligase"/>
    <property type="match status" value="1"/>
</dbReference>
<evidence type="ECO:0000256" key="8">
    <source>
        <dbReference type="ARBA" id="ARBA00022840"/>
    </source>
</evidence>
<organism evidence="16 17">
    <name type="scientific">Clostridium tertium</name>
    <dbReference type="NCBI Taxonomy" id="1559"/>
    <lineage>
        <taxon>Bacteria</taxon>
        <taxon>Bacillati</taxon>
        <taxon>Bacillota</taxon>
        <taxon>Clostridia</taxon>
        <taxon>Eubacteriales</taxon>
        <taxon>Clostridiaceae</taxon>
        <taxon>Clostridium</taxon>
    </lineage>
</organism>
<keyword evidence="10 13" id="KW-0648">Protein biosynthesis</keyword>
<dbReference type="FunFam" id="3.10.20.30:FF:000005">
    <property type="entry name" value="Threonine--tRNA ligase"/>
    <property type="match status" value="1"/>
</dbReference>
<feature type="binding site" evidence="13">
    <location>
        <position position="337"/>
    </location>
    <ligand>
        <name>Zn(2+)</name>
        <dbReference type="ChEBI" id="CHEBI:29105"/>
        <note>catalytic</note>
    </ligand>
</feature>
<dbReference type="GO" id="GO:0006435">
    <property type="term" value="P:threonyl-tRNA aminoacylation"/>
    <property type="evidence" value="ECO:0007669"/>
    <property type="project" value="UniProtKB-UniRule"/>
</dbReference>
<dbReference type="GO" id="GO:0000049">
    <property type="term" value="F:tRNA binding"/>
    <property type="evidence" value="ECO:0007669"/>
    <property type="project" value="UniProtKB-KW"/>
</dbReference>
<proteinExistence type="inferred from homology"/>
<evidence type="ECO:0000256" key="4">
    <source>
        <dbReference type="ARBA" id="ARBA00022598"/>
    </source>
</evidence>
<evidence type="ECO:0000256" key="13">
    <source>
        <dbReference type="HAMAP-Rule" id="MF_00184"/>
    </source>
</evidence>
<dbReference type="CDD" id="cd00771">
    <property type="entry name" value="ThrRS_core"/>
    <property type="match status" value="1"/>
</dbReference>
<keyword evidence="7 13" id="KW-0862">Zinc</keyword>
<accession>A0A9X3XJS0</accession>
<comment type="caution">
    <text evidence="13">Lacks conserved residue(s) required for the propagation of feature annotation.</text>
</comment>
<feature type="domain" description="Aminoacyl-transfer RNA synthetases class-II family profile" evidence="14">
    <location>
        <begin position="229"/>
        <end position="542"/>
    </location>
</feature>
<dbReference type="SUPFAM" id="SSF81271">
    <property type="entry name" value="TGS-like"/>
    <property type="match status" value="1"/>
</dbReference>
<comment type="subcellular location">
    <subcellularLocation>
        <location evidence="13">Cytoplasm</location>
    </subcellularLocation>
</comment>
<evidence type="ECO:0000256" key="7">
    <source>
        <dbReference type="ARBA" id="ARBA00022833"/>
    </source>
</evidence>
<evidence type="ECO:0000256" key="3">
    <source>
        <dbReference type="ARBA" id="ARBA00022555"/>
    </source>
</evidence>
<gene>
    <name evidence="13 16" type="primary">thrS</name>
    <name evidence="16" type="ORF">NE398_05425</name>
</gene>
<dbReference type="GO" id="GO:0046872">
    <property type="term" value="F:metal ion binding"/>
    <property type="evidence" value="ECO:0007669"/>
    <property type="project" value="UniProtKB-KW"/>
</dbReference>
<dbReference type="AlphaFoldDB" id="A0A9X3XJS0"/>
<keyword evidence="2 13" id="KW-0963">Cytoplasm</keyword>
<dbReference type="EC" id="6.1.1.3" evidence="13"/>
<dbReference type="SMART" id="SM00863">
    <property type="entry name" value="tRNA_SAD"/>
    <property type="match status" value="1"/>
</dbReference>
<dbReference type="Gene3D" id="3.40.50.800">
    <property type="entry name" value="Anticodon-binding domain"/>
    <property type="match status" value="1"/>
</dbReference>
<dbReference type="FunFam" id="3.30.980.10:FF:000005">
    <property type="entry name" value="Threonyl-tRNA synthetase, mitochondrial"/>
    <property type="match status" value="1"/>
</dbReference>
<dbReference type="GO" id="GO:0016740">
    <property type="term" value="F:transferase activity"/>
    <property type="evidence" value="ECO:0007669"/>
    <property type="project" value="UniProtKB-ARBA"/>
</dbReference>
<feature type="binding site" evidence="13">
    <location>
        <position position="388"/>
    </location>
    <ligand>
        <name>Zn(2+)</name>
        <dbReference type="ChEBI" id="CHEBI:29105"/>
        <note>catalytic</note>
    </ligand>
</feature>
<evidence type="ECO:0000256" key="9">
    <source>
        <dbReference type="ARBA" id="ARBA00022884"/>
    </source>
</evidence>
<evidence type="ECO:0000313" key="17">
    <source>
        <dbReference type="Proteomes" id="UP001141183"/>
    </source>
</evidence>
<dbReference type="PANTHER" id="PTHR11451:SF56">
    <property type="entry name" value="THREONINE--TRNA LIGASE 1"/>
    <property type="match status" value="1"/>
</dbReference>
<dbReference type="InterPro" id="IPR018163">
    <property type="entry name" value="Thr/Ala-tRNA-synth_IIc_edit"/>
</dbReference>
<comment type="similarity">
    <text evidence="1 13">Belongs to the class-II aminoacyl-tRNA synthetase family.</text>
</comment>
<evidence type="ECO:0000256" key="2">
    <source>
        <dbReference type="ARBA" id="ARBA00022490"/>
    </source>
</evidence>
<dbReference type="Gene3D" id="3.30.54.20">
    <property type="match status" value="1"/>
</dbReference>
<evidence type="ECO:0000259" key="14">
    <source>
        <dbReference type="PROSITE" id="PS50862"/>
    </source>
</evidence>
<keyword evidence="6 13" id="KW-0547">Nucleotide-binding</keyword>
<dbReference type="InterPro" id="IPR033728">
    <property type="entry name" value="ThrRS_core"/>
</dbReference>
<dbReference type="InterPro" id="IPR036621">
    <property type="entry name" value="Anticodon-bd_dom_sf"/>
</dbReference>
<keyword evidence="9 13" id="KW-0694">RNA-binding</keyword>
<name>A0A9X3XJS0_9CLOT</name>
<dbReference type="SUPFAM" id="SSF52954">
    <property type="entry name" value="Class II aaRS ABD-related"/>
    <property type="match status" value="1"/>
</dbReference>
<dbReference type="Pfam" id="PF07973">
    <property type="entry name" value="tRNA_SAD"/>
    <property type="match status" value="1"/>
</dbReference>
<dbReference type="Gene3D" id="3.30.930.10">
    <property type="entry name" value="Bira Bifunctional Protein, Domain 2"/>
    <property type="match status" value="1"/>
</dbReference>
<dbReference type="CDD" id="cd01667">
    <property type="entry name" value="TGS_ThrRS"/>
    <property type="match status" value="1"/>
</dbReference>
<dbReference type="InterPro" id="IPR012676">
    <property type="entry name" value="TGS-like"/>
</dbReference>
<dbReference type="GO" id="GO:0005737">
    <property type="term" value="C:cytoplasm"/>
    <property type="evidence" value="ECO:0007669"/>
    <property type="project" value="UniProtKB-SubCell"/>
</dbReference>
<feature type="binding site" evidence="13">
    <location>
        <position position="519"/>
    </location>
    <ligand>
        <name>Zn(2+)</name>
        <dbReference type="ChEBI" id="CHEBI:29105"/>
        <note>catalytic</note>
    </ligand>
</feature>
<evidence type="ECO:0000256" key="10">
    <source>
        <dbReference type="ARBA" id="ARBA00022917"/>
    </source>
</evidence>
<dbReference type="PROSITE" id="PS50862">
    <property type="entry name" value="AA_TRNA_LIGASE_II"/>
    <property type="match status" value="1"/>
</dbReference>
<dbReference type="FunFam" id="3.40.50.800:FF:000001">
    <property type="entry name" value="Threonine--tRNA ligase"/>
    <property type="match status" value="1"/>
</dbReference>
<dbReference type="InterPro" id="IPR045864">
    <property type="entry name" value="aa-tRNA-synth_II/BPL/LPL"/>
</dbReference>
<evidence type="ECO:0000313" key="16">
    <source>
        <dbReference type="EMBL" id="MDC4239606.1"/>
    </source>
</evidence>
<dbReference type="Pfam" id="PF02824">
    <property type="entry name" value="TGS"/>
    <property type="match status" value="1"/>
</dbReference>
<dbReference type="PROSITE" id="PS51880">
    <property type="entry name" value="TGS"/>
    <property type="match status" value="1"/>
</dbReference>
<dbReference type="InterPro" id="IPR047246">
    <property type="entry name" value="ThrRS_anticodon"/>
</dbReference>
<dbReference type="GO" id="GO:0004829">
    <property type="term" value="F:threonine-tRNA ligase activity"/>
    <property type="evidence" value="ECO:0007669"/>
    <property type="project" value="UniProtKB-UniRule"/>
</dbReference>
<comment type="cofactor">
    <cofactor evidence="13">
        <name>Zn(2+)</name>
        <dbReference type="ChEBI" id="CHEBI:29105"/>
    </cofactor>
    <text evidence="13">Binds 1 zinc ion per subunit.</text>
</comment>
<dbReference type="InterPro" id="IPR002320">
    <property type="entry name" value="Thr-tRNA-ligase_IIa"/>
</dbReference>
<dbReference type="InterPro" id="IPR012947">
    <property type="entry name" value="tRNA_SAD"/>
</dbReference>
<dbReference type="GO" id="GO:0140096">
    <property type="term" value="F:catalytic activity, acting on a protein"/>
    <property type="evidence" value="ECO:0007669"/>
    <property type="project" value="UniProtKB-ARBA"/>
</dbReference>
<dbReference type="PRINTS" id="PR01047">
    <property type="entry name" value="TRNASYNTHTHR"/>
</dbReference>
<dbReference type="Proteomes" id="UP001141183">
    <property type="component" value="Unassembled WGS sequence"/>
</dbReference>
<sequence length="645" mass="73391">MIKITLKDGSVKEFEAGISVLDIAKSISEGLARNACCGIVNGKVVDLRYIVNEDSELAICTFDSQEGKDALRHSVSHVLAYAVKRLYPNAKLAIGPAINDGFYYDFDVENSFSSDDLVKIEDEMRKIVKENPSIERFELPRAEAIKLMEDANEPYKVELINDLGEDEVISFYKMGDFVDLCAGPHLMSLKPVKAIKLLRSAGAYWKGDEKNKMLSRVYGTAFLKKADLDAHLEALEEAKKRDHNKLGRELKIFTTDEKVGQGLPLIMPKGAKIVQLLQRWVEDEEEKRGYVFTKTPSMSKNDLFKVSGHWDHYKDGMFVLGDEDKDPEVMALRPMTCPFQYTIYNAEQHSYRELPIRYAETSTLYRNEASGEMHGLIRVRQFTLSDGHIVCRPDQIEEEFKGCVELINHIMSTLGIDGDISFRFSKWDPNNTDKYINNPEAWEETQVLMKAILDHLGIDYVEAEGEAAFYGPKLDIQFKNVHGKEDTIITIQIDFALAERFDMTYIDKDGNKKRPYIIHRSSIGCYERTLAMLIEKYAGAFPTWLAPTQAIVLPISDKYNDYAESIVKDFKDSGIRITADYRSEKIGYKIREARLERIPYILVVGEKEAANNEASVRSRKNGEEGALPVSELKNRLILEIANKDK</sequence>
<evidence type="ECO:0000256" key="1">
    <source>
        <dbReference type="ARBA" id="ARBA00008226"/>
    </source>
</evidence>
<dbReference type="GO" id="GO:0005524">
    <property type="term" value="F:ATP binding"/>
    <property type="evidence" value="ECO:0007669"/>
    <property type="project" value="UniProtKB-UniRule"/>
</dbReference>
<dbReference type="FunFam" id="3.30.930.10:FF:000002">
    <property type="entry name" value="Threonine--tRNA ligase"/>
    <property type="match status" value="1"/>
</dbReference>
<dbReference type="CDD" id="cd00860">
    <property type="entry name" value="ThrRS_anticodon"/>
    <property type="match status" value="1"/>
</dbReference>